<dbReference type="PROSITE" id="PS51671">
    <property type="entry name" value="ACT"/>
    <property type="match status" value="1"/>
</dbReference>
<dbReference type="Proteomes" id="UP000295188">
    <property type="component" value="Unassembled WGS sequence"/>
</dbReference>
<evidence type="ECO:0000259" key="3">
    <source>
        <dbReference type="PROSITE" id="PS51371"/>
    </source>
</evidence>
<gene>
    <name evidence="5" type="ORF">EDC37_102167</name>
</gene>
<evidence type="ECO:0000313" key="6">
    <source>
        <dbReference type="Proteomes" id="UP000295188"/>
    </source>
</evidence>
<dbReference type="InterPro" id="IPR051257">
    <property type="entry name" value="Diverse_CBS-Domain"/>
</dbReference>
<name>A0A4V2USH5_9FIRM</name>
<dbReference type="CDD" id="cd02116">
    <property type="entry name" value="ACT"/>
    <property type="match status" value="1"/>
</dbReference>
<dbReference type="SUPFAM" id="SSF54631">
    <property type="entry name" value="CBS-domain pair"/>
    <property type="match status" value="1"/>
</dbReference>
<sequence>MFVANYMTKNPVTVSADTSVDEATGLMKMNHFRRLPVMKDGKVIGIISDRDISRIAPSPATTLSKYEINSLLAKMPVTDVMSAPIVSVSDEATVEEAALLMCNNKIGGMPVVSSVGVLVGIITETDIFRVFVKVMGLASGKMRVTLDFKDKIGATKEIADVFAKHDLNIDSFVSFNTPNGDSEAIIRGNFPGIEKIKVDLEHLGYKVSHITKIGTL</sequence>
<accession>A0A4V2USH5</accession>
<keyword evidence="1 2" id="KW-0129">CBS domain</keyword>
<evidence type="ECO:0000256" key="2">
    <source>
        <dbReference type="PROSITE-ProRule" id="PRU00703"/>
    </source>
</evidence>
<organism evidence="5 6">
    <name type="scientific">Pectinatus cerevisiiphilus</name>
    <dbReference type="NCBI Taxonomy" id="86956"/>
    <lineage>
        <taxon>Bacteria</taxon>
        <taxon>Bacillati</taxon>
        <taxon>Bacillota</taxon>
        <taxon>Negativicutes</taxon>
        <taxon>Selenomonadales</taxon>
        <taxon>Selenomonadaceae</taxon>
        <taxon>Pectinatus</taxon>
    </lineage>
</organism>
<dbReference type="PANTHER" id="PTHR43080">
    <property type="entry name" value="CBS DOMAIN-CONTAINING PROTEIN CBSX3, MITOCHONDRIAL"/>
    <property type="match status" value="1"/>
</dbReference>
<dbReference type="Pfam" id="PF00571">
    <property type="entry name" value="CBS"/>
    <property type="match status" value="2"/>
</dbReference>
<dbReference type="AlphaFoldDB" id="A0A4V2USH5"/>
<proteinExistence type="predicted"/>
<reference evidence="5 6" key="1">
    <citation type="submission" date="2019-03" db="EMBL/GenBank/DDBJ databases">
        <title>Genomic Encyclopedia of Type Strains, Phase IV (KMG-IV): sequencing the most valuable type-strain genomes for metagenomic binning, comparative biology and taxonomic classification.</title>
        <authorList>
            <person name="Goeker M."/>
        </authorList>
    </citation>
    <scope>NUCLEOTIDE SEQUENCE [LARGE SCALE GENOMIC DNA]</scope>
    <source>
        <strain evidence="5 6">DSM 20467</strain>
    </source>
</reference>
<keyword evidence="6" id="KW-1185">Reference proteome</keyword>
<dbReference type="InterPro" id="IPR002912">
    <property type="entry name" value="ACT_dom"/>
</dbReference>
<dbReference type="RefSeq" id="WP_132547365.1">
    <property type="nucleotide sequence ID" value="NZ_SMAA01000002.1"/>
</dbReference>
<dbReference type="CDD" id="cd04584">
    <property type="entry name" value="CBS_pair_AcuB_like"/>
    <property type="match status" value="1"/>
</dbReference>
<dbReference type="InterPro" id="IPR046342">
    <property type="entry name" value="CBS_dom_sf"/>
</dbReference>
<feature type="domain" description="CBS" evidence="3">
    <location>
        <begin position="7"/>
        <end position="62"/>
    </location>
</feature>
<dbReference type="PANTHER" id="PTHR43080:SF2">
    <property type="entry name" value="CBS DOMAIN-CONTAINING PROTEIN"/>
    <property type="match status" value="1"/>
</dbReference>
<feature type="domain" description="ACT" evidence="4">
    <location>
        <begin position="143"/>
        <end position="216"/>
    </location>
</feature>
<dbReference type="SUPFAM" id="SSF55021">
    <property type="entry name" value="ACT-like"/>
    <property type="match status" value="1"/>
</dbReference>
<evidence type="ECO:0000313" key="5">
    <source>
        <dbReference type="EMBL" id="TCS81462.1"/>
    </source>
</evidence>
<evidence type="ECO:0000259" key="4">
    <source>
        <dbReference type="PROSITE" id="PS51671"/>
    </source>
</evidence>
<dbReference type="EMBL" id="SMAA01000002">
    <property type="protein sequence ID" value="TCS81462.1"/>
    <property type="molecule type" value="Genomic_DNA"/>
</dbReference>
<dbReference type="InterPro" id="IPR045865">
    <property type="entry name" value="ACT-like_dom_sf"/>
</dbReference>
<dbReference type="Gene3D" id="3.10.580.10">
    <property type="entry name" value="CBS-domain"/>
    <property type="match status" value="1"/>
</dbReference>
<dbReference type="PROSITE" id="PS51371">
    <property type="entry name" value="CBS"/>
    <property type="match status" value="2"/>
</dbReference>
<evidence type="ECO:0000256" key="1">
    <source>
        <dbReference type="ARBA" id="ARBA00023122"/>
    </source>
</evidence>
<dbReference type="OrthoDB" id="9790355at2"/>
<protein>
    <submittedName>
        <fullName evidence="5">Acetoin utilization protein AcuB</fullName>
    </submittedName>
</protein>
<dbReference type="InterPro" id="IPR000644">
    <property type="entry name" value="CBS_dom"/>
</dbReference>
<dbReference type="SMART" id="SM00116">
    <property type="entry name" value="CBS"/>
    <property type="match status" value="2"/>
</dbReference>
<comment type="caution">
    <text evidence="5">The sequence shown here is derived from an EMBL/GenBank/DDBJ whole genome shotgun (WGS) entry which is preliminary data.</text>
</comment>
<feature type="domain" description="CBS" evidence="3">
    <location>
        <begin position="81"/>
        <end position="139"/>
    </location>
</feature>